<evidence type="ECO:0000313" key="4">
    <source>
        <dbReference type="Proteomes" id="UP000199074"/>
    </source>
</evidence>
<gene>
    <name evidence="3" type="ORF">SAMN05216456_1027</name>
</gene>
<evidence type="ECO:0000313" key="3">
    <source>
        <dbReference type="EMBL" id="SFV30467.1"/>
    </source>
</evidence>
<dbReference type="OrthoDB" id="7174015at2"/>
<protein>
    <recommendedName>
        <fullName evidence="2">DUF3828 domain-containing protein</fullName>
    </recommendedName>
</protein>
<evidence type="ECO:0000256" key="1">
    <source>
        <dbReference type="SAM" id="SignalP"/>
    </source>
</evidence>
<dbReference type="InterPro" id="IPR024289">
    <property type="entry name" value="DUF3828"/>
</dbReference>
<proteinExistence type="predicted"/>
<keyword evidence="1" id="KW-0732">Signal</keyword>
<feature type="signal peptide" evidence="1">
    <location>
        <begin position="1"/>
        <end position="20"/>
    </location>
</feature>
<evidence type="ECO:0000259" key="2">
    <source>
        <dbReference type="Pfam" id="PF12883"/>
    </source>
</evidence>
<dbReference type="Pfam" id="PF12883">
    <property type="entry name" value="DUF3828"/>
    <property type="match status" value="1"/>
</dbReference>
<dbReference type="Gene3D" id="3.10.450.50">
    <property type="match status" value="1"/>
</dbReference>
<name>A0A1I7N746_9HYPH</name>
<keyword evidence="4" id="KW-1185">Reference proteome</keyword>
<feature type="chain" id="PRO_5011613747" description="DUF3828 domain-containing protein" evidence="1">
    <location>
        <begin position="21"/>
        <end position="154"/>
    </location>
</feature>
<dbReference type="AlphaFoldDB" id="A0A1I7N746"/>
<dbReference type="STRING" id="429728.SAMN05216456_1027"/>
<reference evidence="3 4" key="1">
    <citation type="submission" date="2016-10" db="EMBL/GenBank/DDBJ databases">
        <authorList>
            <person name="de Groot N.N."/>
        </authorList>
    </citation>
    <scope>NUCLEOTIDE SEQUENCE [LARGE SCALE GENOMIC DNA]</scope>
    <source>
        <strain evidence="3 4">IPL20</strain>
    </source>
</reference>
<organism evidence="3 4">
    <name type="scientific">Devosia crocina</name>
    <dbReference type="NCBI Taxonomy" id="429728"/>
    <lineage>
        <taxon>Bacteria</taxon>
        <taxon>Pseudomonadati</taxon>
        <taxon>Pseudomonadota</taxon>
        <taxon>Alphaproteobacteria</taxon>
        <taxon>Hyphomicrobiales</taxon>
        <taxon>Devosiaceae</taxon>
        <taxon>Devosia</taxon>
    </lineage>
</organism>
<sequence length="154" mass="17023">MRLLLAILASVAAFGLPAVAQPFQTPQELIAAFYAPYLADEIPENEAAFRSDALNALYEEDAESTEEGDIGAIEFDPYVDGQDFMIADFSIGDPIIEGDQAQVVVSFTNFGEPRDIIYDLVRENGSWLIDDVANEDAEHPYRLSQIFAEARADR</sequence>
<dbReference type="EMBL" id="FPCK01000001">
    <property type="protein sequence ID" value="SFV30467.1"/>
    <property type="molecule type" value="Genomic_DNA"/>
</dbReference>
<feature type="domain" description="DUF3828" evidence="2">
    <location>
        <begin position="43"/>
        <end position="135"/>
    </location>
</feature>
<dbReference type="RefSeq" id="WP_092421747.1">
    <property type="nucleotide sequence ID" value="NZ_FPCK01000001.1"/>
</dbReference>
<dbReference type="Proteomes" id="UP000199074">
    <property type="component" value="Unassembled WGS sequence"/>
</dbReference>
<accession>A0A1I7N746</accession>